<evidence type="ECO:0000256" key="13">
    <source>
        <dbReference type="PIRSR" id="PIRSR602401-1"/>
    </source>
</evidence>
<keyword evidence="9 14" id="KW-0560">Oxidoreductase</keyword>
<evidence type="ECO:0000256" key="8">
    <source>
        <dbReference type="ARBA" id="ARBA00022848"/>
    </source>
</evidence>
<evidence type="ECO:0000256" key="1">
    <source>
        <dbReference type="ARBA" id="ARBA00001971"/>
    </source>
</evidence>
<keyword evidence="16" id="KW-1185">Reference proteome</keyword>
<comment type="cofactor">
    <cofactor evidence="1 13">
        <name>heme</name>
        <dbReference type="ChEBI" id="CHEBI:30413"/>
    </cofactor>
</comment>
<organism evidence="16 17">
    <name type="scientific">Acanthaster planci</name>
    <name type="common">Crown-of-thorns starfish</name>
    <dbReference type="NCBI Taxonomy" id="133434"/>
    <lineage>
        <taxon>Eukaryota</taxon>
        <taxon>Metazoa</taxon>
        <taxon>Echinodermata</taxon>
        <taxon>Eleutherozoa</taxon>
        <taxon>Asterozoa</taxon>
        <taxon>Asteroidea</taxon>
        <taxon>Valvatacea</taxon>
        <taxon>Valvatida</taxon>
        <taxon>Acanthasteridae</taxon>
        <taxon>Acanthaster</taxon>
    </lineage>
</organism>
<keyword evidence="8" id="KW-0492">Microsome</keyword>
<feature type="transmembrane region" description="Helical" evidence="15">
    <location>
        <begin position="106"/>
        <end position="126"/>
    </location>
</feature>
<proteinExistence type="inferred from homology"/>
<keyword evidence="12 15" id="KW-0472">Membrane</keyword>
<evidence type="ECO:0000256" key="12">
    <source>
        <dbReference type="ARBA" id="ARBA00023136"/>
    </source>
</evidence>
<dbReference type="PRINTS" id="PR00385">
    <property type="entry name" value="P450"/>
</dbReference>
<comment type="subcellular location">
    <subcellularLocation>
        <location evidence="3">Endoplasmic reticulum membrane</location>
        <topology evidence="3">Peripheral membrane protein</topology>
    </subcellularLocation>
    <subcellularLocation>
        <location evidence="2">Microsome membrane</location>
        <topology evidence="2">Peripheral membrane protein</topology>
    </subcellularLocation>
</comment>
<dbReference type="GO" id="GO:0005506">
    <property type="term" value="F:iron ion binding"/>
    <property type="evidence" value="ECO:0007669"/>
    <property type="project" value="InterPro"/>
</dbReference>
<dbReference type="GO" id="GO:0042448">
    <property type="term" value="P:progesterone metabolic process"/>
    <property type="evidence" value="ECO:0007669"/>
    <property type="project" value="TreeGrafter"/>
</dbReference>
<keyword evidence="10 13" id="KW-0408">Iron</keyword>
<evidence type="ECO:0000256" key="3">
    <source>
        <dbReference type="ARBA" id="ARBA00004406"/>
    </source>
</evidence>
<dbReference type="InterPro" id="IPR036396">
    <property type="entry name" value="Cyt_P450_sf"/>
</dbReference>
<feature type="binding site" description="axial binding residue" evidence="13">
    <location>
        <position position="546"/>
    </location>
    <ligand>
        <name>heme</name>
        <dbReference type="ChEBI" id="CHEBI:30413"/>
    </ligand>
    <ligandPart>
        <name>Fe</name>
        <dbReference type="ChEBI" id="CHEBI:18248"/>
    </ligandPart>
</feature>
<evidence type="ECO:0000256" key="7">
    <source>
        <dbReference type="ARBA" id="ARBA00022824"/>
    </source>
</evidence>
<dbReference type="PROSITE" id="PS00086">
    <property type="entry name" value="CYTOCHROME_P450"/>
    <property type="match status" value="1"/>
</dbReference>
<keyword evidence="11 14" id="KW-0503">Monooxygenase</keyword>
<keyword evidence="15" id="KW-0812">Transmembrane</keyword>
<dbReference type="Gene3D" id="1.10.630.10">
    <property type="entry name" value="Cytochrome P450"/>
    <property type="match status" value="1"/>
</dbReference>
<sequence>MAGIFQSAAENFEKFSHHARLAFCRSRHMHRKQYQVRGRRSSVIDWCTEAGNWTYYRCVYVQYSSRLVVSCGSINTYQAPLGFVCDYIHLQATQVGTDKMQVSGDVYLNAATLLVGVGTLVAYALYRSTRRPAGFPLGPTALPLVGNIPQFYFAKSTLQVFKELWQKYGAVYSLKFASTNIVVLNTIDVVKEAFVKQAAVFAGRPESYSLGLFTEGFKDIAFSTYGPQWRYQRKLGHTAIRHFAQKERLEQLVFSVTPGIAKTLDEMGDKPFAPKWTIGRIVYNVLATLCFAKTYEFNDPHLLNWIDLNTEITKAFGSGLPGDFMTIFQYIPTPGDTKFRRLLKRLRQTYREEFQRHRQTFDPENIRDFVDSLLLTQKENIEAGEEGADRLTDTHLVQTVSDIFGAGTETTILTLHWAVLLIAEYPEIQEKVAMEIDEVIGHDRMPSLTDRGSVPFTEATLLEIFRFGTVAPVGVLHSVMEDTTLCGYKLPKDTTVMINHMALHFSPAEWEEPDKFKPERFLNEDGQLPAKLPESLIPFGIGRRVCLGEDFAKKEVFLLFTWLCSRYTFYKVPGKEEETVLRLNKELALAHQLYDDIEVCVKKRF</sequence>
<keyword evidence="6 13" id="KW-0479">Metal-binding</keyword>
<dbReference type="SUPFAM" id="SSF48264">
    <property type="entry name" value="Cytochrome P450"/>
    <property type="match status" value="1"/>
</dbReference>
<evidence type="ECO:0000256" key="15">
    <source>
        <dbReference type="SAM" id="Phobius"/>
    </source>
</evidence>
<protein>
    <submittedName>
        <fullName evidence="17">Steroid 17-alpha-hydroxylase/17,20 lyase-like isoform X1</fullName>
    </submittedName>
</protein>
<evidence type="ECO:0000256" key="9">
    <source>
        <dbReference type="ARBA" id="ARBA00023002"/>
    </source>
</evidence>
<gene>
    <name evidence="17" type="primary">LOC110974916</name>
</gene>
<dbReference type="AlphaFoldDB" id="A0A8B7XRI5"/>
<reference evidence="17" key="1">
    <citation type="submission" date="2025-08" db="UniProtKB">
        <authorList>
            <consortium name="RefSeq"/>
        </authorList>
    </citation>
    <scope>IDENTIFICATION</scope>
</reference>
<dbReference type="PANTHER" id="PTHR24289">
    <property type="entry name" value="STEROID 17-ALPHA-HYDROXYLASE/17,20 LYASE"/>
    <property type="match status" value="1"/>
</dbReference>
<dbReference type="GO" id="GO:0042446">
    <property type="term" value="P:hormone biosynthetic process"/>
    <property type="evidence" value="ECO:0007669"/>
    <property type="project" value="TreeGrafter"/>
</dbReference>
<dbReference type="FunFam" id="1.10.630.10:FF:000238">
    <property type="entry name" value="Cytochrome P450 2A6"/>
    <property type="match status" value="1"/>
</dbReference>
<evidence type="ECO:0000256" key="6">
    <source>
        <dbReference type="ARBA" id="ARBA00022723"/>
    </source>
</evidence>
<name>A0A8B7XRI5_ACAPL</name>
<dbReference type="InterPro" id="IPR001128">
    <property type="entry name" value="Cyt_P450"/>
</dbReference>
<dbReference type="GO" id="GO:0005789">
    <property type="term" value="C:endoplasmic reticulum membrane"/>
    <property type="evidence" value="ECO:0007669"/>
    <property type="project" value="UniProtKB-SubCell"/>
</dbReference>
<evidence type="ECO:0000256" key="10">
    <source>
        <dbReference type="ARBA" id="ARBA00023004"/>
    </source>
</evidence>
<dbReference type="KEGG" id="aplc:110974916"/>
<keyword evidence="15" id="KW-1133">Transmembrane helix</keyword>
<evidence type="ECO:0000256" key="5">
    <source>
        <dbReference type="ARBA" id="ARBA00022617"/>
    </source>
</evidence>
<accession>A0A8B7XRI5</accession>
<dbReference type="PANTHER" id="PTHR24289:SF20">
    <property type="entry name" value="STEROID 17-ALPHA-HYDROXYLASE_17,20 LYASE"/>
    <property type="match status" value="1"/>
</dbReference>
<dbReference type="OrthoDB" id="2789670at2759"/>
<evidence type="ECO:0000256" key="11">
    <source>
        <dbReference type="ARBA" id="ARBA00023033"/>
    </source>
</evidence>
<dbReference type="GO" id="GO:0020037">
    <property type="term" value="F:heme binding"/>
    <property type="evidence" value="ECO:0007669"/>
    <property type="project" value="InterPro"/>
</dbReference>
<dbReference type="Proteomes" id="UP000694845">
    <property type="component" value="Unplaced"/>
</dbReference>
<evidence type="ECO:0000256" key="4">
    <source>
        <dbReference type="ARBA" id="ARBA00010617"/>
    </source>
</evidence>
<keyword evidence="7" id="KW-0256">Endoplasmic reticulum</keyword>
<dbReference type="GeneID" id="110974916"/>
<evidence type="ECO:0000256" key="2">
    <source>
        <dbReference type="ARBA" id="ARBA00004174"/>
    </source>
</evidence>
<dbReference type="Pfam" id="PF00067">
    <property type="entry name" value="p450"/>
    <property type="match status" value="1"/>
</dbReference>
<dbReference type="PRINTS" id="PR00463">
    <property type="entry name" value="EP450I"/>
</dbReference>
<keyword evidence="5 13" id="KW-0349">Heme</keyword>
<dbReference type="RefSeq" id="XP_022082610.1">
    <property type="nucleotide sequence ID" value="XM_022226918.1"/>
</dbReference>
<dbReference type="InterPro" id="IPR017972">
    <property type="entry name" value="Cyt_P450_CS"/>
</dbReference>
<evidence type="ECO:0000256" key="14">
    <source>
        <dbReference type="RuleBase" id="RU000461"/>
    </source>
</evidence>
<evidence type="ECO:0000313" key="17">
    <source>
        <dbReference type="RefSeq" id="XP_022082610.1"/>
    </source>
</evidence>
<evidence type="ECO:0000313" key="16">
    <source>
        <dbReference type="Proteomes" id="UP000694845"/>
    </source>
</evidence>
<dbReference type="InterPro" id="IPR002401">
    <property type="entry name" value="Cyt_P450_E_grp-I"/>
</dbReference>
<comment type="similarity">
    <text evidence="4 14">Belongs to the cytochrome P450 family.</text>
</comment>
<dbReference type="GO" id="GO:0004508">
    <property type="term" value="F:steroid 17-alpha-monooxygenase activity"/>
    <property type="evidence" value="ECO:0007669"/>
    <property type="project" value="TreeGrafter"/>
</dbReference>